<evidence type="ECO:0000256" key="3">
    <source>
        <dbReference type="ARBA" id="ARBA00022729"/>
    </source>
</evidence>
<evidence type="ECO:0000256" key="4">
    <source>
        <dbReference type="ARBA" id="ARBA00022764"/>
    </source>
</evidence>
<dbReference type="InterPro" id="IPR001188">
    <property type="entry name" value="Sperm_putr-bd"/>
</dbReference>
<dbReference type="PANTHER" id="PTHR30222">
    <property type="entry name" value="SPERMIDINE/PUTRESCINE-BINDING PERIPLASMIC PROTEIN"/>
    <property type="match status" value="1"/>
</dbReference>
<dbReference type="InterPro" id="IPR006059">
    <property type="entry name" value="SBP"/>
</dbReference>
<organism evidence="5 6">
    <name type="scientific">Candidatus Neptunichlamydia vexilliferae</name>
    <dbReference type="NCBI Taxonomy" id="1651774"/>
    <lineage>
        <taxon>Bacteria</taxon>
        <taxon>Pseudomonadati</taxon>
        <taxon>Chlamydiota</taxon>
        <taxon>Chlamydiia</taxon>
        <taxon>Parachlamydiales</taxon>
        <taxon>Simkaniaceae</taxon>
        <taxon>Candidatus Neptunichlamydia</taxon>
    </lineage>
</organism>
<dbReference type="RefSeq" id="WP_194847911.1">
    <property type="nucleotide sequence ID" value="NZ_JAAEJV010000030.1"/>
</dbReference>
<dbReference type="Pfam" id="PF13416">
    <property type="entry name" value="SBP_bac_8"/>
    <property type="match status" value="1"/>
</dbReference>
<evidence type="ECO:0008006" key="7">
    <source>
        <dbReference type="Google" id="ProtNLM"/>
    </source>
</evidence>
<dbReference type="EMBL" id="JAAEJV010000030">
    <property type="protein sequence ID" value="MBF5059611.1"/>
    <property type="molecule type" value="Genomic_DNA"/>
</dbReference>
<keyword evidence="3" id="KW-0732">Signal</keyword>
<gene>
    <name evidence="5" type="ORF">NEPTK9_001127</name>
</gene>
<evidence type="ECO:0000256" key="2">
    <source>
        <dbReference type="ARBA" id="ARBA00022448"/>
    </source>
</evidence>
<keyword evidence="2" id="KW-0813">Transport</keyword>
<dbReference type="PRINTS" id="PR00909">
    <property type="entry name" value="SPERMDNBNDNG"/>
</dbReference>
<name>A0ABS0AZQ8_9BACT</name>
<evidence type="ECO:0000313" key="5">
    <source>
        <dbReference type="EMBL" id="MBF5059611.1"/>
    </source>
</evidence>
<dbReference type="SUPFAM" id="SSF53850">
    <property type="entry name" value="Periplasmic binding protein-like II"/>
    <property type="match status" value="1"/>
</dbReference>
<sequence length="349" mass="40444">MKSVIIFMWIALIFGVLTFSKRESSSKKEEKTIDVFAWSEAFFPETIEAFTNETGINVRMHYYTSNEELLTKLRACKGKGYDLIIPSDYTVKILIDEEMLKPLDKSQLEFASHLNPVLLGRDYDPDNTYSLPYEWEIFGFGIDVDAFDSPPTSWKELFSPSMEETKIAMTNDPIEAVNFAAYHLFGEDPTISDEGVYRISHLLKTQKKWVESYAGLRADYLLATKNCQIALSTGSFIFRSLDHSPHVKFVLPDDYTFISIENVCIPKYSEKEALTYLFLNKVYAPKAISKYCSTFYTFPATTNCYPLIEAPPYYMEILQDPEFHKRRLYFIRHLISEKEARTLWINVKS</sequence>
<comment type="caution">
    <text evidence="5">The sequence shown here is derived from an EMBL/GenBank/DDBJ whole genome shotgun (WGS) entry which is preliminary data.</text>
</comment>
<dbReference type="PANTHER" id="PTHR30222:SF17">
    <property type="entry name" value="SPERMIDINE_PUTRESCINE-BINDING PERIPLASMIC PROTEIN"/>
    <property type="match status" value="1"/>
</dbReference>
<keyword evidence="6" id="KW-1185">Reference proteome</keyword>
<comment type="subcellular location">
    <subcellularLocation>
        <location evidence="1">Periplasm</location>
    </subcellularLocation>
</comment>
<reference evidence="5 6" key="1">
    <citation type="submission" date="2020-01" db="EMBL/GenBank/DDBJ databases">
        <title>Draft genome sequence of Cand. Neptunochlamydia vexilliferae K9.</title>
        <authorList>
            <person name="Schulz F."/>
            <person name="Koestlbacher S."/>
            <person name="Wascher F."/>
            <person name="Pizzetti I."/>
            <person name="Horn M."/>
        </authorList>
    </citation>
    <scope>NUCLEOTIDE SEQUENCE [LARGE SCALE GENOMIC DNA]</scope>
    <source>
        <strain evidence="5 6">K9</strain>
    </source>
</reference>
<evidence type="ECO:0000313" key="6">
    <source>
        <dbReference type="Proteomes" id="UP001194714"/>
    </source>
</evidence>
<dbReference type="Gene3D" id="3.40.190.10">
    <property type="entry name" value="Periplasmic binding protein-like II"/>
    <property type="match status" value="2"/>
</dbReference>
<dbReference type="Proteomes" id="UP001194714">
    <property type="component" value="Unassembled WGS sequence"/>
</dbReference>
<protein>
    <recommendedName>
        <fullName evidence="7">Spermidine/putrescine-binding periplasmic protein</fullName>
    </recommendedName>
</protein>
<evidence type="ECO:0000256" key="1">
    <source>
        <dbReference type="ARBA" id="ARBA00004418"/>
    </source>
</evidence>
<proteinExistence type="predicted"/>
<accession>A0ABS0AZQ8</accession>
<keyword evidence="4" id="KW-0574">Periplasm</keyword>